<sequence>MSTVDAGTPRIGFGRTDITPPVGVELAGFGPYLRRRSTRVHGRLHAGAIAVEHGGGRWVLVSCDLLGLGRWIVDDVVARVGAATGWQPHEVAVHATHNHSGPATVENVGWGEPDPLYLAQLPALIAEAAVAAVAARAPATVAHAEVPLPGFAHNRMRERRGLTNAHALAGTWQEPEPELVDRGVHVLRVDHGGHLAGFLASYSCHPVICCEQTDAVHGDFPGEALRLVEQTRPGAVGVFAQGALGDVNPLYAHGPAEESYAALALFAGRFAGAISTGLDSAAAVPVEGVAAHRATLHPALGPFDVDELRRRRDRALATVAATPADTTSREKAMAGVVANSLGATLARLERGEDAGPPVLVQALRLGPVSLLGFGLEVFHGIKRRLQQQLGDRCLVLSTTGGWSGYAPTPDAYRPPADPYPAYEVPLIACRLPFHDRIADDLVAAGVAAHAHVTSPRP</sequence>
<evidence type="ECO:0000259" key="1">
    <source>
        <dbReference type="Pfam" id="PF04734"/>
    </source>
</evidence>
<dbReference type="Pfam" id="PF04734">
    <property type="entry name" value="Ceramidase_alk"/>
    <property type="match status" value="1"/>
</dbReference>
<dbReference type="InterPro" id="IPR031329">
    <property type="entry name" value="NEUT/ALK_ceramidase_N"/>
</dbReference>
<gene>
    <name evidence="2" type="ORF">FB388_1125</name>
</gene>
<proteinExistence type="predicted"/>
<keyword evidence="3" id="KW-1185">Reference proteome</keyword>
<dbReference type="EMBL" id="VFPH01000001">
    <property type="protein sequence ID" value="TQM43774.1"/>
    <property type="molecule type" value="Genomic_DNA"/>
</dbReference>
<protein>
    <submittedName>
        <fullName evidence="2">Neutral/alkaline ceramidase-like enzyme</fullName>
    </submittedName>
</protein>
<organism evidence="2 3">
    <name type="scientific">Pseudonocardia cypriaca</name>
    <dbReference type="NCBI Taxonomy" id="882449"/>
    <lineage>
        <taxon>Bacteria</taxon>
        <taxon>Bacillati</taxon>
        <taxon>Actinomycetota</taxon>
        <taxon>Actinomycetes</taxon>
        <taxon>Pseudonocardiales</taxon>
        <taxon>Pseudonocardiaceae</taxon>
        <taxon>Pseudonocardia</taxon>
    </lineage>
</organism>
<name>A0A543GCM4_9PSEU</name>
<accession>A0A543GCM4</accession>
<feature type="domain" description="Neutral/alkaline non-lysosomal ceramidase N-terminal" evidence="1">
    <location>
        <begin position="11"/>
        <end position="249"/>
    </location>
</feature>
<dbReference type="Proteomes" id="UP000319818">
    <property type="component" value="Unassembled WGS sequence"/>
</dbReference>
<dbReference type="AlphaFoldDB" id="A0A543GCM4"/>
<reference evidence="2 3" key="1">
    <citation type="submission" date="2019-06" db="EMBL/GenBank/DDBJ databases">
        <title>Sequencing the genomes of 1000 actinobacteria strains.</title>
        <authorList>
            <person name="Klenk H.-P."/>
        </authorList>
    </citation>
    <scope>NUCLEOTIDE SEQUENCE [LARGE SCALE GENOMIC DNA]</scope>
    <source>
        <strain evidence="2 3">DSM 45511</strain>
    </source>
</reference>
<evidence type="ECO:0000313" key="2">
    <source>
        <dbReference type="EMBL" id="TQM43774.1"/>
    </source>
</evidence>
<evidence type="ECO:0000313" key="3">
    <source>
        <dbReference type="Proteomes" id="UP000319818"/>
    </source>
</evidence>
<comment type="caution">
    <text evidence="2">The sequence shown here is derived from an EMBL/GenBank/DDBJ whole genome shotgun (WGS) entry which is preliminary data.</text>
</comment>